<feature type="non-terminal residue" evidence="4">
    <location>
        <position position="1"/>
    </location>
</feature>
<name>A0A933IFV4_UNCT6</name>
<evidence type="ECO:0000313" key="4">
    <source>
        <dbReference type="EMBL" id="MBI4727658.1"/>
    </source>
</evidence>
<accession>A0A933IFV4</accession>
<sequence length="126" mass="13225">HGTHVAGIAAAIANNGKGIVGVDWNASIYSKRLDFSDNTAIYNSIVDAVNQGCHVLNNSWGGATYSTIIRSAFSYAYKMNRVAVVSMGNNNTSSPKYPAAFGQGIIAVGATDNMTVGQAIQIMVHT</sequence>
<comment type="caution">
    <text evidence="4">The sequence shown here is derived from an EMBL/GenBank/DDBJ whole genome shotgun (WGS) entry which is preliminary data.</text>
</comment>
<proteinExistence type="inferred from homology"/>
<evidence type="ECO:0000313" key="5">
    <source>
        <dbReference type="Proteomes" id="UP000736328"/>
    </source>
</evidence>
<comment type="caution">
    <text evidence="2">Lacks conserved residue(s) required for the propagation of feature annotation.</text>
</comment>
<evidence type="ECO:0000256" key="1">
    <source>
        <dbReference type="ARBA" id="ARBA00011073"/>
    </source>
</evidence>
<dbReference type="GO" id="GO:0004252">
    <property type="term" value="F:serine-type endopeptidase activity"/>
    <property type="evidence" value="ECO:0007669"/>
    <property type="project" value="InterPro"/>
</dbReference>
<dbReference type="InterPro" id="IPR000209">
    <property type="entry name" value="Peptidase_S8/S53_dom"/>
</dbReference>
<evidence type="ECO:0000259" key="3">
    <source>
        <dbReference type="Pfam" id="PF00082"/>
    </source>
</evidence>
<dbReference type="GO" id="GO:0006508">
    <property type="term" value="P:proteolysis"/>
    <property type="evidence" value="ECO:0007669"/>
    <property type="project" value="InterPro"/>
</dbReference>
<organism evidence="4 5">
    <name type="scientific">candidate division TA06 bacterium</name>
    <dbReference type="NCBI Taxonomy" id="2250710"/>
    <lineage>
        <taxon>Bacteria</taxon>
        <taxon>Bacteria division TA06</taxon>
    </lineage>
</organism>
<dbReference type="PANTHER" id="PTHR43399:SF4">
    <property type="entry name" value="CELL WALL-ASSOCIATED PROTEASE"/>
    <property type="match status" value="1"/>
</dbReference>
<dbReference type="AlphaFoldDB" id="A0A933IFV4"/>
<dbReference type="SUPFAM" id="SSF52743">
    <property type="entry name" value="Subtilisin-like"/>
    <property type="match status" value="1"/>
</dbReference>
<comment type="similarity">
    <text evidence="1 2">Belongs to the peptidase S8 family.</text>
</comment>
<reference evidence="4" key="1">
    <citation type="submission" date="2020-07" db="EMBL/GenBank/DDBJ databases">
        <title>Huge and variable diversity of episymbiotic CPR bacteria and DPANN archaea in groundwater ecosystems.</title>
        <authorList>
            <person name="He C.Y."/>
            <person name="Keren R."/>
            <person name="Whittaker M."/>
            <person name="Farag I.F."/>
            <person name="Doudna J."/>
            <person name="Cate J.H.D."/>
            <person name="Banfield J.F."/>
        </authorList>
    </citation>
    <scope>NUCLEOTIDE SEQUENCE</scope>
    <source>
        <strain evidence="4">NC_groundwater_1520_Pr4_B-0.1um_53_5</strain>
    </source>
</reference>
<evidence type="ECO:0000256" key="2">
    <source>
        <dbReference type="PROSITE-ProRule" id="PRU01240"/>
    </source>
</evidence>
<dbReference type="PROSITE" id="PS51892">
    <property type="entry name" value="SUBTILASE"/>
    <property type="match status" value="1"/>
</dbReference>
<dbReference type="InterPro" id="IPR051048">
    <property type="entry name" value="Peptidase_S8/S53_subtilisin"/>
</dbReference>
<protein>
    <submittedName>
        <fullName evidence="4">S8 family serine peptidase</fullName>
    </submittedName>
</protein>
<dbReference type="PANTHER" id="PTHR43399">
    <property type="entry name" value="SUBTILISIN-RELATED"/>
    <property type="match status" value="1"/>
</dbReference>
<dbReference type="EMBL" id="JACQXR010000145">
    <property type="protein sequence ID" value="MBI4727658.1"/>
    <property type="molecule type" value="Genomic_DNA"/>
</dbReference>
<feature type="domain" description="Peptidase S8/S53" evidence="3">
    <location>
        <begin position="1"/>
        <end position="114"/>
    </location>
</feature>
<dbReference type="InterPro" id="IPR036852">
    <property type="entry name" value="Peptidase_S8/S53_dom_sf"/>
</dbReference>
<dbReference type="Pfam" id="PF00082">
    <property type="entry name" value="Peptidase_S8"/>
    <property type="match status" value="1"/>
</dbReference>
<dbReference type="InterPro" id="IPR022398">
    <property type="entry name" value="Peptidase_S8_His-AS"/>
</dbReference>
<gene>
    <name evidence="4" type="ORF">HY768_10660</name>
</gene>
<dbReference type="Gene3D" id="3.40.50.200">
    <property type="entry name" value="Peptidase S8/S53 domain"/>
    <property type="match status" value="1"/>
</dbReference>
<dbReference type="Proteomes" id="UP000736328">
    <property type="component" value="Unassembled WGS sequence"/>
</dbReference>
<dbReference type="PROSITE" id="PS00137">
    <property type="entry name" value="SUBTILASE_HIS"/>
    <property type="match status" value="1"/>
</dbReference>